<dbReference type="PROSITE" id="PS51549">
    <property type="entry name" value="DM13"/>
    <property type="match status" value="1"/>
</dbReference>
<dbReference type="AlphaFoldDB" id="A0A4R5KBL9"/>
<name>A0A4R5KBL9_9MICC</name>
<evidence type="ECO:0000256" key="1">
    <source>
        <dbReference type="SAM" id="MobiDB-lite"/>
    </source>
</evidence>
<comment type="caution">
    <text evidence="4">The sequence shown here is derived from an EMBL/GenBank/DDBJ whole genome shotgun (WGS) entry which is preliminary data.</text>
</comment>
<keyword evidence="2" id="KW-0732">Signal</keyword>
<dbReference type="InterPro" id="IPR019545">
    <property type="entry name" value="DM13_domain"/>
</dbReference>
<dbReference type="PROSITE" id="PS51257">
    <property type="entry name" value="PROKAR_LIPOPROTEIN"/>
    <property type="match status" value="1"/>
</dbReference>
<feature type="region of interest" description="Disordered" evidence="1">
    <location>
        <begin position="32"/>
        <end position="52"/>
    </location>
</feature>
<proteinExistence type="predicted"/>
<evidence type="ECO:0000313" key="4">
    <source>
        <dbReference type="EMBL" id="TDF92456.1"/>
    </source>
</evidence>
<evidence type="ECO:0000259" key="3">
    <source>
        <dbReference type="PROSITE" id="PS51549"/>
    </source>
</evidence>
<accession>A0A4R5KBL9</accession>
<sequence length="170" mass="17156">MPVGRILPVAAVALTLAGCTYATPAAVPDAQTPEASASIPRPSPTPTSVAESWGAPLSGRFISQAARTSGSVSITGTAAGATLTLEGVSITSDPGLKVMLNEGALSKDPSGNMVVEDPKSVDIGAQLKPGPGSQSFQLPPFPPFTVRSVTIVDWQTHVAYGTADLTSITG</sequence>
<dbReference type="RefSeq" id="WP_133205646.1">
    <property type="nucleotide sequence ID" value="NZ_SMRU01000023.1"/>
</dbReference>
<dbReference type="Proteomes" id="UP000295511">
    <property type="component" value="Unassembled WGS sequence"/>
</dbReference>
<reference evidence="4 5" key="1">
    <citation type="submission" date="2019-03" db="EMBL/GenBank/DDBJ databases">
        <title>Whole genome sequence of Arthrobacter sp JH1-1.</title>
        <authorList>
            <person name="Trinh H.N."/>
        </authorList>
    </citation>
    <scope>NUCLEOTIDE SEQUENCE [LARGE SCALE GENOMIC DNA]</scope>
    <source>
        <strain evidence="4 5">JH1-1</strain>
    </source>
</reference>
<dbReference type="OrthoDB" id="5124743at2"/>
<evidence type="ECO:0000256" key="2">
    <source>
        <dbReference type="SAM" id="SignalP"/>
    </source>
</evidence>
<feature type="signal peptide" evidence="2">
    <location>
        <begin position="1"/>
        <end position="22"/>
    </location>
</feature>
<protein>
    <recommendedName>
        <fullName evidence="3">DM13 domain-containing protein</fullName>
    </recommendedName>
</protein>
<keyword evidence="5" id="KW-1185">Reference proteome</keyword>
<feature type="domain" description="DM13" evidence="3">
    <location>
        <begin position="55"/>
        <end position="166"/>
    </location>
</feature>
<dbReference type="EMBL" id="SMRU01000023">
    <property type="protein sequence ID" value="TDF92456.1"/>
    <property type="molecule type" value="Genomic_DNA"/>
</dbReference>
<evidence type="ECO:0000313" key="5">
    <source>
        <dbReference type="Proteomes" id="UP000295511"/>
    </source>
</evidence>
<organism evidence="4 5">
    <name type="scientific">Arthrobacter terricola</name>
    <dbReference type="NCBI Taxonomy" id="2547396"/>
    <lineage>
        <taxon>Bacteria</taxon>
        <taxon>Bacillati</taxon>
        <taxon>Actinomycetota</taxon>
        <taxon>Actinomycetes</taxon>
        <taxon>Micrococcales</taxon>
        <taxon>Micrococcaceae</taxon>
        <taxon>Arthrobacter</taxon>
    </lineage>
</organism>
<feature type="chain" id="PRO_5020794269" description="DM13 domain-containing protein" evidence="2">
    <location>
        <begin position="23"/>
        <end position="170"/>
    </location>
</feature>
<gene>
    <name evidence="4" type="ORF">E1809_18140</name>
</gene>